<dbReference type="GO" id="GO:0005829">
    <property type="term" value="C:cytosol"/>
    <property type="evidence" value="ECO:0007669"/>
    <property type="project" value="TreeGrafter"/>
</dbReference>
<dbReference type="STRING" id="252740.A0A423VJ09"/>
<dbReference type="InterPro" id="IPR029752">
    <property type="entry name" value="D-isomer_DH_CS1"/>
</dbReference>
<comment type="similarity">
    <text evidence="1 4">Belongs to the D-isomer specific 2-hydroxyacid dehydrogenase family.</text>
</comment>
<dbReference type="AlphaFoldDB" id="A0A423VJ09"/>
<proteinExistence type="inferred from homology"/>
<dbReference type="SUPFAM" id="SSF51735">
    <property type="entry name" value="NAD(P)-binding Rossmann-fold domains"/>
    <property type="match status" value="1"/>
</dbReference>
<keyword evidence="8" id="KW-1185">Reference proteome</keyword>
<dbReference type="PANTHER" id="PTHR10996:SF264">
    <property type="entry name" value="HYPOTHETICAL D-ISOMER SPECIFIC 2-HYDROXYACID DEHYDROGENASE (EUROFUNG)"/>
    <property type="match status" value="1"/>
</dbReference>
<dbReference type="InterPro" id="IPR006139">
    <property type="entry name" value="D-isomer_2_OHA_DH_cat_dom"/>
</dbReference>
<dbReference type="InterPro" id="IPR029753">
    <property type="entry name" value="D-isomer_DH_CS"/>
</dbReference>
<dbReference type="PROSITE" id="PS00671">
    <property type="entry name" value="D_2_HYDROXYACID_DH_3"/>
    <property type="match status" value="1"/>
</dbReference>
<gene>
    <name evidence="7" type="ORF">VSDG_07687</name>
</gene>
<dbReference type="InterPro" id="IPR050223">
    <property type="entry name" value="D-isomer_2-hydroxyacid_DH"/>
</dbReference>
<dbReference type="Gene3D" id="3.40.50.720">
    <property type="entry name" value="NAD(P)-binding Rossmann-like Domain"/>
    <property type="match status" value="2"/>
</dbReference>
<evidence type="ECO:0000313" key="8">
    <source>
        <dbReference type="Proteomes" id="UP000284375"/>
    </source>
</evidence>
<evidence type="ECO:0000256" key="3">
    <source>
        <dbReference type="ARBA" id="ARBA00023027"/>
    </source>
</evidence>
<dbReference type="InterPro" id="IPR006140">
    <property type="entry name" value="D-isomer_DH_NAD-bd"/>
</dbReference>
<evidence type="ECO:0000259" key="6">
    <source>
        <dbReference type="Pfam" id="PF02826"/>
    </source>
</evidence>
<name>A0A423VJ09_CYTCH</name>
<protein>
    <recommendedName>
        <fullName evidence="9">S-adenosyl-L-homocysteine hydrolase NAD binding domain-containing protein</fullName>
    </recommendedName>
</protein>
<dbReference type="FunFam" id="3.40.50.720:FF:000203">
    <property type="entry name" value="D-3-phosphoglycerate dehydrogenase (SerA)"/>
    <property type="match status" value="1"/>
</dbReference>
<keyword evidence="2 4" id="KW-0560">Oxidoreductase</keyword>
<reference evidence="7 8" key="1">
    <citation type="submission" date="2015-09" db="EMBL/GenBank/DDBJ databases">
        <title>Host preference determinants of Valsa canker pathogens revealed by comparative genomics.</title>
        <authorList>
            <person name="Yin Z."/>
            <person name="Huang L."/>
        </authorList>
    </citation>
    <scope>NUCLEOTIDE SEQUENCE [LARGE SCALE GENOMIC DNA]</scope>
    <source>
        <strain evidence="7 8">YSFL</strain>
    </source>
</reference>
<accession>A0A423VJ09</accession>
<dbReference type="GO" id="GO:0016618">
    <property type="term" value="F:hydroxypyruvate reductase [NAD(P)H] activity"/>
    <property type="evidence" value="ECO:0007669"/>
    <property type="project" value="TreeGrafter"/>
</dbReference>
<dbReference type="InterPro" id="IPR036291">
    <property type="entry name" value="NAD(P)-bd_dom_sf"/>
</dbReference>
<dbReference type="OrthoDB" id="298012at2759"/>
<dbReference type="EMBL" id="LJZO01000046">
    <property type="protein sequence ID" value="ROV90978.1"/>
    <property type="molecule type" value="Genomic_DNA"/>
</dbReference>
<evidence type="ECO:0000256" key="2">
    <source>
        <dbReference type="ARBA" id="ARBA00023002"/>
    </source>
</evidence>
<keyword evidence="3" id="KW-0520">NAD</keyword>
<dbReference type="Pfam" id="PF02826">
    <property type="entry name" value="2-Hacid_dh_C"/>
    <property type="match status" value="1"/>
</dbReference>
<organism evidence="7 8">
    <name type="scientific">Cytospora chrysosperma</name>
    <name type="common">Cytospora canker fungus</name>
    <name type="synonym">Sphaeria chrysosperma</name>
    <dbReference type="NCBI Taxonomy" id="252740"/>
    <lineage>
        <taxon>Eukaryota</taxon>
        <taxon>Fungi</taxon>
        <taxon>Dikarya</taxon>
        <taxon>Ascomycota</taxon>
        <taxon>Pezizomycotina</taxon>
        <taxon>Sordariomycetes</taxon>
        <taxon>Sordariomycetidae</taxon>
        <taxon>Diaporthales</taxon>
        <taxon>Cytosporaceae</taxon>
        <taxon>Cytospora</taxon>
    </lineage>
</organism>
<evidence type="ECO:0000259" key="5">
    <source>
        <dbReference type="Pfam" id="PF00389"/>
    </source>
</evidence>
<evidence type="ECO:0000256" key="1">
    <source>
        <dbReference type="ARBA" id="ARBA00005854"/>
    </source>
</evidence>
<feature type="domain" description="D-isomer specific 2-hydroxyacid dehydrogenase catalytic" evidence="5">
    <location>
        <begin position="6"/>
        <end position="318"/>
    </location>
</feature>
<sequence length="327" mass="35624">MSKQLIYILDPIHQDAIALLQSHPEVKIILPSDPIQQTHPWYLHANGVLVRADTRLTAEQFLRSNETKRLRAVVKQGVGVDNIDLDGAKAAGVRVYNLPGINSEAVAEMGLALALSLTRRVTELDRRTRNGERNARSEVVGISLFRKTVGIIGMGNIGRAAAKKWVGACEANIIAYSPNAPAEVWDDHGIIHTRVRSLEELLVEADVVTLHVPLSESTRGMIGAKELEMMKSTAVLVNSSRGGIVDEKALLRALKENKIWGAVMDAMEVEPAHPDTHAEWFDLDNVIITPHVGASTKEMQSQSGVAAAQTLLGVLRGKGDFPGKRII</sequence>
<feature type="domain" description="D-isomer specific 2-hydroxyacid dehydrogenase NAD-binding" evidence="6">
    <location>
        <begin position="111"/>
        <end position="293"/>
    </location>
</feature>
<dbReference type="PROSITE" id="PS00670">
    <property type="entry name" value="D_2_HYDROXYACID_DH_2"/>
    <property type="match status" value="1"/>
</dbReference>
<dbReference type="SUPFAM" id="SSF52283">
    <property type="entry name" value="Formate/glycerate dehydrogenase catalytic domain-like"/>
    <property type="match status" value="1"/>
</dbReference>
<dbReference type="Pfam" id="PF00389">
    <property type="entry name" value="2-Hacid_dh"/>
    <property type="match status" value="1"/>
</dbReference>
<evidence type="ECO:0000256" key="4">
    <source>
        <dbReference type="RuleBase" id="RU003719"/>
    </source>
</evidence>
<comment type="caution">
    <text evidence="7">The sequence shown here is derived from an EMBL/GenBank/DDBJ whole genome shotgun (WGS) entry which is preliminary data.</text>
</comment>
<dbReference type="GO" id="GO:0051287">
    <property type="term" value="F:NAD binding"/>
    <property type="evidence" value="ECO:0007669"/>
    <property type="project" value="InterPro"/>
</dbReference>
<dbReference type="Proteomes" id="UP000284375">
    <property type="component" value="Unassembled WGS sequence"/>
</dbReference>
<evidence type="ECO:0000313" key="7">
    <source>
        <dbReference type="EMBL" id="ROV90978.1"/>
    </source>
</evidence>
<dbReference type="PANTHER" id="PTHR10996">
    <property type="entry name" value="2-HYDROXYACID DEHYDROGENASE-RELATED"/>
    <property type="match status" value="1"/>
</dbReference>
<evidence type="ECO:0008006" key="9">
    <source>
        <dbReference type="Google" id="ProtNLM"/>
    </source>
</evidence>
<dbReference type="PROSITE" id="PS00065">
    <property type="entry name" value="D_2_HYDROXYACID_DH_1"/>
    <property type="match status" value="1"/>
</dbReference>
<dbReference type="GO" id="GO:0030267">
    <property type="term" value="F:glyoxylate reductase (NADPH) activity"/>
    <property type="evidence" value="ECO:0007669"/>
    <property type="project" value="TreeGrafter"/>
</dbReference>